<dbReference type="Proteomes" id="UP001064027">
    <property type="component" value="Chromosome"/>
</dbReference>
<keyword evidence="2" id="KW-1185">Reference proteome</keyword>
<dbReference type="EC" id="2.3.1.-" evidence="1"/>
<proteinExistence type="predicted"/>
<keyword evidence="1" id="KW-0012">Acyltransferase</keyword>
<name>A0ACD4CAC7_9BACI</name>
<evidence type="ECO:0000313" key="2">
    <source>
        <dbReference type="Proteomes" id="UP001064027"/>
    </source>
</evidence>
<keyword evidence="1" id="KW-0808">Transferase</keyword>
<evidence type="ECO:0000313" key="1">
    <source>
        <dbReference type="EMBL" id="UXH45251.1"/>
    </source>
</evidence>
<sequence length="183" mass="20599">MGVDMMKIRPIEVKDAERIVEIMRQKTVLPNIIALPSLRVEKFESRLKNPSTNQHDFIAEVDGMVVGLCGLSQGLGRRSHTGSLFVFIDEQYHGRGIGTSLIQNAIDLADNWLMIERIELTVIDVNTKAKALYERLGFEDEGFKHASIVQNGRFAGEYCMARFRPGGAVKREYDNVKESTAKL</sequence>
<accession>A0ACD4CAC7</accession>
<dbReference type="EMBL" id="CP104558">
    <property type="protein sequence ID" value="UXH45251.1"/>
    <property type="molecule type" value="Genomic_DNA"/>
</dbReference>
<organism evidence="1 2">
    <name type="scientific">Rossellomorea vietnamensis</name>
    <dbReference type="NCBI Taxonomy" id="218284"/>
    <lineage>
        <taxon>Bacteria</taxon>
        <taxon>Bacillati</taxon>
        <taxon>Bacillota</taxon>
        <taxon>Bacilli</taxon>
        <taxon>Bacillales</taxon>
        <taxon>Bacillaceae</taxon>
        <taxon>Rossellomorea</taxon>
    </lineage>
</organism>
<reference evidence="1" key="1">
    <citation type="submission" date="2022-09" db="EMBL/GenBank/DDBJ databases">
        <title>Complete genome sequence of Rossellomorea vietnamensis strain RL-WG62, a newly isolated PGPR with the potential for plant salinity stress alleviation.</title>
        <authorList>
            <person name="Ren L."/>
            <person name="Wang G."/>
            <person name="Hu H."/>
        </authorList>
    </citation>
    <scope>NUCLEOTIDE SEQUENCE</scope>
    <source>
        <strain evidence="1">RL-WG62</strain>
    </source>
</reference>
<gene>
    <name evidence="1" type="ORF">N5C46_04075</name>
</gene>
<protein>
    <submittedName>
        <fullName evidence="1">GNAT family N-acetyltransferase</fullName>
        <ecNumber evidence="1">2.3.1.-</ecNumber>
    </submittedName>
</protein>